<proteinExistence type="inferred from homology"/>
<evidence type="ECO:0000256" key="1">
    <source>
        <dbReference type="ARBA" id="ARBA00009528"/>
    </source>
</evidence>
<dbReference type="GO" id="GO:0005737">
    <property type="term" value="C:cytoplasm"/>
    <property type="evidence" value="ECO:0007669"/>
    <property type="project" value="InterPro"/>
</dbReference>
<dbReference type="GO" id="GO:0070006">
    <property type="term" value="F:metalloaminopeptidase activity"/>
    <property type="evidence" value="ECO:0007669"/>
    <property type="project" value="InterPro"/>
</dbReference>
<dbReference type="PANTHER" id="PTHR11963">
    <property type="entry name" value="LEUCINE AMINOPEPTIDASE-RELATED"/>
    <property type="match status" value="1"/>
</dbReference>
<keyword evidence="2" id="KW-0031">Aminopeptidase</keyword>
<dbReference type="GO" id="GO:0006508">
    <property type="term" value="P:proteolysis"/>
    <property type="evidence" value="ECO:0007669"/>
    <property type="project" value="UniProtKB-KW"/>
</dbReference>
<dbReference type="PANTHER" id="PTHR11963:SF25">
    <property type="entry name" value="CYTOSOL AMINOPEPTIDASE"/>
    <property type="match status" value="1"/>
</dbReference>
<feature type="domain" description="Cytosol aminopeptidase" evidence="5">
    <location>
        <begin position="71"/>
        <end position="187"/>
    </location>
</feature>
<comment type="similarity">
    <text evidence="1">Belongs to the peptidase M17 family.</text>
</comment>
<dbReference type="Pfam" id="PF00883">
    <property type="entry name" value="Peptidase_M17"/>
    <property type="match status" value="2"/>
</dbReference>
<keyword evidence="3" id="KW-0645">Protease</keyword>
<dbReference type="AlphaFoldDB" id="A0AAW2H9Z1"/>
<evidence type="ECO:0000256" key="4">
    <source>
        <dbReference type="ARBA" id="ARBA00022801"/>
    </source>
</evidence>
<dbReference type="Gene3D" id="3.40.630.10">
    <property type="entry name" value="Zn peptidases"/>
    <property type="match status" value="2"/>
</dbReference>
<keyword evidence="4" id="KW-0378">Hydrolase</keyword>
<gene>
    <name evidence="6" type="ORF">PYX00_009017</name>
</gene>
<evidence type="ECO:0000256" key="2">
    <source>
        <dbReference type="ARBA" id="ARBA00022438"/>
    </source>
</evidence>
<organism evidence="6">
    <name type="scientific">Menopon gallinae</name>
    <name type="common">poultry shaft louse</name>
    <dbReference type="NCBI Taxonomy" id="328185"/>
    <lineage>
        <taxon>Eukaryota</taxon>
        <taxon>Metazoa</taxon>
        <taxon>Ecdysozoa</taxon>
        <taxon>Arthropoda</taxon>
        <taxon>Hexapoda</taxon>
        <taxon>Insecta</taxon>
        <taxon>Pterygota</taxon>
        <taxon>Neoptera</taxon>
        <taxon>Paraneoptera</taxon>
        <taxon>Psocodea</taxon>
        <taxon>Troctomorpha</taxon>
        <taxon>Phthiraptera</taxon>
        <taxon>Amblycera</taxon>
        <taxon>Menoponidae</taxon>
        <taxon>Menopon</taxon>
    </lineage>
</organism>
<comment type="caution">
    <text evidence="6">The sequence shown here is derived from an EMBL/GenBank/DDBJ whole genome shotgun (WGS) entry which is preliminary data.</text>
</comment>
<dbReference type="InterPro" id="IPR000819">
    <property type="entry name" value="Peptidase_M17_C"/>
</dbReference>
<name>A0AAW2H9Z1_9NEOP</name>
<evidence type="ECO:0000259" key="5">
    <source>
        <dbReference type="Pfam" id="PF00883"/>
    </source>
</evidence>
<reference evidence="6" key="1">
    <citation type="journal article" date="2024" name="Gigascience">
        <title>Chromosome-level genome of the poultry shaft louse Menopon gallinae provides insight into the host-switching and adaptive evolution of parasitic lice.</title>
        <authorList>
            <person name="Xu Y."/>
            <person name="Ma L."/>
            <person name="Liu S."/>
            <person name="Liang Y."/>
            <person name="Liu Q."/>
            <person name="He Z."/>
            <person name="Tian L."/>
            <person name="Duan Y."/>
            <person name="Cai W."/>
            <person name="Li H."/>
            <person name="Song F."/>
        </authorList>
    </citation>
    <scope>NUCLEOTIDE SEQUENCE</scope>
    <source>
        <strain evidence="6">Cailab_2023a</strain>
    </source>
</reference>
<dbReference type="InterPro" id="IPR011356">
    <property type="entry name" value="Leucine_aapep/pepB"/>
</dbReference>
<dbReference type="SUPFAM" id="SSF53187">
    <property type="entry name" value="Zn-dependent exopeptidases"/>
    <property type="match status" value="1"/>
</dbReference>
<protein>
    <recommendedName>
        <fullName evidence="5">Cytosol aminopeptidase domain-containing protein</fullName>
    </recommendedName>
</protein>
<evidence type="ECO:0000256" key="3">
    <source>
        <dbReference type="ARBA" id="ARBA00022670"/>
    </source>
</evidence>
<sequence length="199" mass="21896">MTPILFAQKSVEILCKAGVNVQVKVRNWAELQGMGGFLAVSKGSCQEPIFMEISFHGTNNIKERPIVLIGGVRTGLSTAASAVFTNSDRLWNTMQLASVHTGDRVWRFPLFNHYSKKMVTSSSFDLKNKGREGPGGDPCRAAAFLGEFVPCGEWLHMDNYGVTVSDGISDPPYLRPGMTGRPTRTLIEFLSQLVCKHES</sequence>
<accession>A0AAW2H9Z1</accession>
<dbReference type="EMBL" id="JARGDH010000005">
    <property type="protein sequence ID" value="KAL0266500.1"/>
    <property type="molecule type" value="Genomic_DNA"/>
</dbReference>
<evidence type="ECO:0000313" key="6">
    <source>
        <dbReference type="EMBL" id="KAL0266500.1"/>
    </source>
</evidence>
<feature type="domain" description="Cytosol aminopeptidase" evidence="5">
    <location>
        <begin position="1"/>
        <end position="70"/>
    </location>
</feature>
<dbReference type="GO" id="GO:0030145">
    <property type="term" value="F:manganese ion binding"/>
    <property type="evidence" value="ECO:0007669"/>
    <property type="project" value="InterPro"/>
</dbReference>